<feature type="domain" description="Amidase" evidence="1">
    <location>
        <begin position="43"/>
        <end position="153"/>
    </location>
</feature>
<dbReference type="Gene3D" id="3.90.1300.10">
    <property type="entry name" value="Amidase signature (AS) domain"/>
    <property type="match status" value="1"/>
</dbReference>
<protein>
    <submittedName>
        <fullName evidence="2">Asp-tRNA(Asn)/Glu-tRNA(Gln) amidotransferase A subunit family amidase</fullName>
    </submittedName>
</protein>
<accession>A0ABS2Q126</accession>
<sequence length="155" mass="16955">MSIQTTSNEFDNKTYYSAKDILNMDAAALSQKIKMGEISATKAVHTYISHIKKINPAINCLVEDRFDQAIKEAEQADQMVKEGKAEGRLFGVPMSIKEALDVGGMRTTGGLTHLKEQIKASDADVVAKVKKEGAIILGKTNTPTLCFCQESDNRC</sequence>
<dbReference type="PANTHER" id="PTHR43372">
    <property type="entry name" value="FATTY-ACID AMIDE HYDROLASE"/>
    <property type="match status" value="1"/>
</dbReference>
<dbReference type="Pfam" id="PF01425">
    <property type="entry name" value="Amidase"/>
    <property type="match status" value="1"/>
</dbReference>
<comment type="caution">
    <text evidence="2">The sequence shown here is derived from an EMBL/GenBank/DDBJ whole genome shotgun (WGS) entry which is preliminary data.</text>
</comment>
<name>A0ABS2Q126_9BACL</name>
<gene>
    <name evidence="2" type="ORF">JOD45_002231</name>
</gene>
<dbReference type="InterPro" id="IPR036928">
    <property type="entry name" value="AS_sf"/>
</dbReference>
<dbReference type="Proteomes" id="UP000808914">
    <property type="component" value="Unassembled WGS sequence"/>
</dbReference>
<organism evidence="2 3">
    <name type="scientific">Scopulibacillus daqui</name>
    <dbReference type="NCBI Taxonomy" id="1469162"/>
    <lineage>
        <taxon>Bacteria</taxon>
        <taxon>Bacillati</taxon>
        <taxon>Bacillota</taxon>
        <taxon>Bacilli</taxon>
        <taxon>Bacillales</taxon>
        <taxon>Sporolactobacillaceae</taxon>
        <taxon>Scopulibacillus</taxon>
    </lineage>
</organism>
<reference evidence="2 3" key="1">
    <citation type="submission" date="2021-01" db="EMBL/GenBank/DDBJ databases">
        <title>Genomic Encyclopedia of Type Strains, Phase IV (KMG-IV): sequencing the most valuable type-strain genomes for metagenomic binning, comparative biology and taxonomic classification.</title>
        <authorList>
            <person name="Goeker M."/>
        </authorList>
    </citation>
    <scope>NUCLEOTIDE SEQUENCE [LARGE SCALE GENOMIC DNA]</scope>
    <source>
        <strain evidence="2 3">DSM 28236</strain>
    </source>
</reference>
<evidence type="ECO:0000259" key="1">
    <source>
        <dbReference type="Pfam" id="PF01425"/>
    </source>
</evidence>
<dbReference type="EMBL" id="JAFBER010000014">
    <property type="protein sequence ID" value="MBM7646006.1"/>
    <property type="molecule type" value="Genomic_DNA"/>
</dbReference>
<evidence type="ECO:0000313" key="2">
    <source>
        <dbReference type="EMBL" id="MBM7646006.1"/>
    </source>
</evidence>
<evidence type="ECO:0000313" key="3">
    <source>
        <dbReference type="Proteomes" id="UP000808914"/>
    </source>
</evidence>
<dbReference type="SUPFAM" id="SSF75304">
    <property type="entry name" value="Amidase signature (AS) enzymes"/>
    <property type="match status" value="1"/>
</dbReference>
<dbReference type="PANTHER" id="PTHR43372:SF4">
    <property type="entry name" value="FATTY-ACID AMIDE HYDROLASE 2"/>
    <property type="match status" value="1"/>
</dbReference>
<dbReference type="RefSeq" id="WP_239549221.1">
    <property type="nucleotide sequence ID" value="NZ_JAFBER010000014.1"/>
</dbReference>
<dbReference type="InterPro" id="IPR052739">
    <property type="entry name" value="FAAH2"/>
</dbReference>
<keyword evidence="3" id="KW-1185">Reference proteome</keyword>
<dbReference type="InterPro" id="IPR023631">
    <property type="entry name" value="Amidase_dom"/>
</dbReference>
<proteinExistence type="predicted"/>